<dbReference type="Proteomes" id="UP000510822">
    <property type="component" value="Chromosome"/>
</dbReference>
<feature type="domain" description="HDOD" evidence="1">
    <location>
        <begin position="26"/>
        <end position="218"/>
    </location>
</feature>
<name>A0A7D5VAB2_9NEIS</name>
<dbReference type="RefSeq" id="WP_180305762.1">
    <property type="nucleotide sequence ID" value="NZ_CP058952.1"/>
</dbReference>
<dbReference type="PANTHER" id="PTHR33525">
    <property type="match status" value="1"/>
</dbReference>
<dbReference type="PANTHER" id="PTHR33525:SF6">
    <property type="entry name" value="HDOD DOMAIN-CONTAINING PROTEIN"/>
    <property type="match status" value="1"/>
</dbReference>
<evidence type="ECO:0000313" key="3">
    <source>
        <dbReference type="Proteomes" id="UP000510822"/>
    </source>
</evidence>
<keyword evidence="3" id="KW-1185">Reference proteome</keyword>
<dbReference type="InterPro" id="IPR013976">
    <property type="entry name" value="HDOD"/>
</dbReference>
<dbReference type="AlphaFoldDB" id="A0A7D5VAB2"/>
<evidence type="ECO:0000313" key="2">
    <source>
        <dbReference type="EMBL" id="QLI81652.1"/>
    </source>
</evidence>
<sequence>MSTTLTAAQFDLSQQDVEKVFSSISIPTCPAVVSEVMAEMEKEDPDIRRVAESIAADPGMVAVTLKLANSPLFRAGGQTSSIQHALERLGTRNINCVVIASALRSAMEGVASKYLAHFWSRASSLAMAAGLIARRQFGVAPDAAYTYALFHNAGQPLMMQRYPEYEKVLAQCRRDKLMVHQVEGQYFPCTHPVIGALLVRNWGLPSLVGQAIRFHHEPDLYDLPDKTLPGGAVSLIAVTHIAEYLSLEMDQEPDLEVGDAHFTRALAYFGIDSDELDALREIILTARGS</sequence>
<dbReference type="Gene3D" id="1.10.3210.10">
    <property type="entry name" value="Hypothetical protein af1432"/>
    <property type="match status" value="1"/>
</dbReference>
<dbReference type="PROSITE" id="PS51833">
    <property type="entry name" value="HDOD"/>
    <property type="match status" value="1"/>
</dbReference>
<accession>A0A7D5VAB2</accession>
<protein>
    <submittedName>
        <fullName evidence="2">HDOD domain-containing protein</fullName>
    </submittedName>
</protein>
<proteinExistence type="predicted"/>
<gene>
    <name evidence="2" type="ORF">HZU75_08970</name>
</gene>
<organism evidence="2 3">
    <name type="scientific">Chitinibacter fontanus</name>
    <dbReference type="NCBI Taxonomy" id="1737446"/>
    <lineage>
        <taxon>Bacteria</taxon>
        <taxon>Pseudomonadati</taxon>
        <taxon>Pseudomonadota</taxon>
        <taxon>Betaproteobacteria</taxon>
        <taxon>Neisseriales</taxon>
        <taxon>Chitinibacteraceae</taxon>
        <taxon>Chitinibacter</taxon>
    </lineage>
</organism>
<dbReference type="KEGG" id="cfon:HZU75_08970"/>
<dbReference type="SUPFAM" id="SSF109604">
    <property type="entry name" value="HD-domain/PDEase-like"/>
    <property type="match status" value="1"/>
</dbReference>
<evidence type="ECO:0000259" key="1">
    <source>
        <dbReference type="PROSITE" id="PS51833"/>
    </source>
</evidence>
<dbReference type="EMBL" id="CP058952">
    <property type="protein sequence ID" value="QLI81652.1"/>
    <property type="molecule type" value="Genomic_DNA"/>
</dbReference>
<dbReference type="InterPro" id="IPR052340">
    <property type="entry name" value="RNase_Y/CdgJ"/>
</dbReference>
<dbReference type="Pfam" id="PF08668">
    <property type="entry name" value="HDOD"/>
    <property type="match status" value="1"/>
</dbReference>
<reference evidence="2 3" key="1">
    <citation type="journal article" date="2016" name="Int. J. Syst. Evol. Microbiol.">
        <title>Chitinibacter fontanus sp. nov., isolated from a spring.</title>
        <authorList>
            <person name="Sheu S.Y."/>
            <person name="Li Y.S."/>
            <person name="Young C.C."/>
            <person name="Chen W.M."/>
        </authorList>
    </citation>
    <scope>NUCLEOTIDE SEQUENCE [LARGE SCALE GENOMIC DNA]</scope>
    <source>
        <strain evidence="2 3">STM-7</strain>
    </source>
</reference>